<evidence type="ECO:0000313" key="2">
    <source>
        <dbReference type="Proteomes" id="UP001589536"/>
    </source>
</evidence>
<dbReference type="Proteomes" id="UP001589536">
    <property type="component" value="Unassembled WGS sequence"/>
</dbReference>
<sequence>TVLGVGAKSLVVLRAHSVPDTDPDHSVAASLTALTLTSTAETAALTSPTVADPKRTRKTT</sequence>
<accession>A0ABV5UMQ9</accession>
<comment type="caution">
    <text evidence="1">The sequence shown here is derived from an EMBL/GenBank/DDBJ whole genome shotgun (WGS) entry which is preliminary data.</text>
</comment>
<proteinExistence type="predicted"/>
<organism evidence="1 2">
    <name type="scientific">Arthrobacter methylotrophus</name>
    <dbReference type="NCBI Taxonomy" id="121291"/>
    <lineage>
        <taxon>Bacteria</taxon>
        <taxon>Bacillati</taxon>
        <taxon>Actinomycetota</taxon>
        <taxon>Actinomycetes</taxon>
        <taxon>Micrococcales</taxon>
        <taxon>Micrococcaceae</taxon>
        <taxon>Arthrobacter</taxon>
    </lineage>
</organism>
<dbReference type="RefSeq" id="WP_376953875.1">
    <property type="nucleotide sequence ID" value="NZ_JBHMBH010000017.1"/>
</dbReference>
<feature type="non-terminal residue" evidence="1">
    <location>
        <position position="1"/>
    </location>
</feature>
<reference evidence="1 2" key="1">
    <citation type="submission" date="2024-09" db="EMBL/GenBank/DDBJ databases">
        <authorList>
            <person name="Sun Q."/>
            <person name="Mori K."/>
        </authorList>
    </citation>
    <scope>NUCLEOTIDE SEQUENCE [LARGE SCALE GENOMIC DNA]</scope>
    <source>
        <strain evidence="1 2">JCM 13519</strain>
    </source>
</reference>
<dbReference type="EMBL" id="JBHMBH010000017">
    <property type="protein sequence ID" value="MFB9713805.1"/>
    <property type="molecule type" value="Genomic_DNA"/>
</dbReference>
<keyword evidence="2" id="KW-1185">Reference proteome</keyword>
<gene>
    <name evidence="1" type="ORF">ACFFPI_06520</name>
</gene>
<name>A0ABV5UMQ9_9MICC</name>
<evidence type="ECO:0000313" key="1">
    <source>
        <dbReference type="EMBL" id="MFB9713805.1"/>
    </source>
</evidence>
<protein>
    <submittedName>
        <fullName evidence="1">Uncharacterized protein</fullName>
    </submittedName>
</protein>